<reference evidence="2" key="2">
    <citation type="submission" date="2025-08" db="UniProtKB">
        <authorList>
            <consortium name="Ensembl"/>
        </authorList>
    </citation>
    <scope>IDENTIFICATION</scope>
</reference>
<protein>
    <submittedName>
        <fullName evidence="2">Uncharacterized protein</fullName>
    </submittedName>
</protein>
<reference evidence="3" key="1">
    <citation type="journal article" date="2004" name="Nature">
        <title>Genome duplication in the teleost fish Tetraodon nigroviridis reveals the early vertebrate proto-karyotype.</title>
        <authorList>
            <person name="Jaillon O."/>
            <person name="Aury J.-M."/>
            <person name="Brunet F."/>
            <person name="Petit J.-L."/>
            <person name="Stange-Thomann N."/>
            <person name="Mauceli E."/>
            <person name="Bouneau L."/>
            <person name="Fischer C."/>
            <person name="Ozouf-Costaz C."/>
            <person name="Bernot A."/>
            <person name="Nicaud S."/>
            <person name="Jaffe D."/>
            <person name="Fisher S."/>
            <person name="Lutfalla G."/>
            <person name="Dossat C."/>
            <person name="Segurens B."/>
            <person name="Dasilva C."/>
            <person name="Salanoubat M."/>
            <person name="Levy M."/>
            <person name="Boudet N."/>
            <person name="Castellano S."/>
            <person name="Anthouard V."/>
            <person name="Jubin C."/>
            <person name="Castelli V."/>
            <person name="Katinka M."/>
            <person name="Vacherie B."/>
            <person name="Biemont C."/>
            <person name="Skalli Z."/>
            <person name="Cattolico L."/>
            <person name="Poulain J."/>
            <person name="De Berardinis V."/>
            <person name="Cruaud C."/>
            <person name="Duprat S."/>
            <person name="Brottier P."/>
            <person name="Coutanceau J.-P."/>
            <person name="Gouzy J."/>
            <person name="Parra G."/>
            <person name="Lardier G."/>
            <person name="Chapple C."/>
            <person name="McKernan K.J."/>
            <person name="McEwan P."/>
            <person name="Bosak S."/>
            <person name="Kellis M."/>
            <person name="Volff J.-N."/>
            <person name="Guigo R."/>
            <person name="Zody M.C."/>
            <person name="Mesirov J."/>
            <person name="Lindblad-Toh K."/>
            <person name="Birren B."/>
            <person name="Nusbaum C."/>
            <person name="Kahn D."/>
            <person name="Robinson-Rechavi M."/>
            <person name="Laudet V."/>
            <person name="Schachter V."/>
            <person name="Quetier F."/>
            <person name="Saurin W."/>
            <person name="Scarpelli C."/>
            <person name="Wincker P."/>
            <person name="Lander E.S."/>
            <person name="Weissenbach J."/>
            <person name="Roest Crollius H."/>
        </authorList>
    </citation>
    <scope>NUCLEOTIDE SEQUENCE [LARGE SCALE GENOMIC DNA]</scope>
</reference>
<dbReference type="Proteomes" id="UP000007303">
    <property type="component" value="Unassembled WGS sequence"/>
</dbReference>
<dbReference type="AlphaFoldDB" id="H3C0A0"/>
<sequence length="172" mass="18603">MFTHRCVKAGQGLAPSNPAPSRLSFFSLPGPAAPFPGRPAAAKPDHGEERHSALPGLSHRPHDAGSLLRPGGHAAHHPAQPLLPNERGEGSVGQRAPQSQRVREKAQFQSSGVHLGVLSRSRQRVAHQGRRATGVQMKLERFRGAQEALFPQLEVELCPDLSTRKHNLSEIT</sequence>
<dbReference type="InParanoid" id="H3C0A0"/>
<keyword evidence="3" id="KW-1185">Reference proteome</keyword>
<evidence type="ECO:0000313" key="2">
    <source>
        <dbReference type="Ensembl" id="ENSTNIP00000001666.1"/>
    </source>
</evidence>
<organism evidence="2 3">
    <name type="scientific">Tetraodon nigroviridis</name>
    <name type="common">Spotted green pufferfish</name>
    <name type="synonym">Chelonodon nigroviridis</name>
    <dbReference type="NCBI Taxonomy" id="99883"/>
    <lineage>
        <taxon>Eukaryota</taxon>
        <taxon>Metazoa</taxon>
        <taxon>Chordata</taxon>
        <taxon>Craniata</taxon>
        <taxon>Vertebrata</taxon>
        <taxon>Euteleostomi</taxon>
        <taxon>Actinopterygii</taxon>
        <taxon>Neopterygii</taxon>
        <taxon>Teleostei</taxon>
        <taxon>Neoteleostei</taxon>
        <taxon>Acanthomorphata</taxon>
        <taxon>Eupercaria</taxon>
        <taxon>Tetraodontiformes</taxon>
        <taxon>Tetradontoidea</taxon>
        <taxon>Tetraodontidae</taxon>
        <taxon>Tetraodon</taxon>
    </lineage>
</organism>
<dbReference type="HOGENOM" id="CLU_1554789_0_0_1"/>
<dbReference type="Ensembl" id="ENSTNIT00000004059.1">
    <property type="protein sequence ID" value="ENSTNIP00000001666.1"/>
    <property type="gene ID" value="ENSTNIG00000000786.1"/>
</dbReference>
<feature type="region of interest" description="Disordered" evidence="1">
    <location>
        <begin position="1"/>
        <end position="111"/>
    </location>
</feature>
<evidence type="ECO:0000313" key="3">
    <source>
        <dbReference type="Proteomes" id="UP000007303"/>
    </source>
</evidence>
<feature type="compositionally biased region" description="Basic and acidic residues" evidence="1">
    <location>
        <begin position="43"/>
        <end position="52"/>
    </location>
</feature>
<proteinExistence type="predicted"/>
<accession>H3C0A0</accession>
<evidence type="ECO:0000256" key="1">
    <source>
        <dbReference type="SAM" id="MobiDB-lite"/>
    </source>
</evidence>
<name>H3C0A0_TETNG</name>
<reference evidence="2" key="3">
    <citation type="submission" date="2025-09" db="UniProtKB">
        <authorList>
            <consortium name="Ensembl"/>
        </authorList>
    </citation>
    <scope>IDENTIFICATION</scope>
</reference>